<dbReference type="GO" id="GO:0008767">
    <property type="term" value="F:UDP-galactopyranose mutase activity"/>
    <property type="evidence" value="ECO:0007669"/>
    <property type="project" value="UniProtKB-EC"/>
</dbReference>
<dbReference type="EMBL" id="CP019082">
    <property type="protein sequence ID" value="APW60427.1"/>
    <property type="molecule type" value="Genomic_DNA"/>
</dbReference>
<feature type="domain" description="Amine oxidase" evidence="1">
    <location>
        <begin position="45"/>
        <end position="484"/>
    </location>
</feature>
<dbReference type="GO" id="GO:0016491">
    <property type="term" value="F:oxidoreductase activity"/>
    <property type="evidence" value="ECO:0007669"/>
    <property type="project" value="InterPro"/>
</dbReference>
<dbReference type="Proteomes" id="UP000186309">
    <property type="component" value="Chromosome"/>
</dbReference>
<evidence type="ECO:0000313" key="3">
    <source>
        <dbReference type="Proteomes" id="UP000186309"/>
    </source>
</evidence>
<dbReference type="InterPro" id="IPR002937">
    <property type="entry name" value="Amino_oxidase"/>
</dbReference>
<evidence type="ECO:0000313" key="2">
    <source>
        <dbReference type="EMBL" id="APW60427.1"/>
    </source>
</evidence>
<dbReference type="STRING" id="1387353.BSF38_01895"/>
<dbReference type="AlphaFoldDB" id="A0A1U7CNC4"/>
<dbReference type="SUPFAM" id="SSF51905">
    <property type="entry name" value="FAD/NAD(P)-binding domain"/>
    <property type="match status" value="1"/>
</dbReference>
<protein>
    <submittedName>
        <fullName evidence="2">UDP-galactopyranose mutase</fullName>
        <ecNumber evidence="2">5.4.99.9</ecNumber>
    </submittedName>
</protein>
<dbReference type="EC" id="5.4.99.9" evidence="2"/>
<dbReference type="GO" id="GO:0050660">
    <property type="term" value="F:flavin adenine dinucleotide binding"/>
    <property type="evidence" value="ECO:0007669"/>
    <property type="project" value="TreeGrafter"/>
</dbReference>
<proteinExistence type="predicted"/>
<dbReference type="PANTHER" id="PTHR21197">
    <property type="entry name" value="UDP-GALACTOPYRANOSE MUTASE"/>
    <property type="match status" value="1"/>
</dbReference>
<dbReference type="PANTHER" id="PTHR21197:SF0">
    <property type="entry name" value="UDP-GALACTOPYRANOSE MUTASE"/>
    <property type="match status" value="1"/>
</dbReference>
<name>A0A1U7CNC4_9BACT</name>
<organism evidence="2 3">
    <name type="scientific">Paludisphaera borealis</name>
    <dbReference type="NCBI Taxonomy" id="1387353"/>
    <lineage>
        <taxon>Bacteria</taxon>
        <taxon>Pseudomonadati</taxon>
        <taxon>Planctomycetota</taxon>
        <taxon>Planctomycetia</taxon>
        <taxon>Isosphaerales</taxon>
        <taxon>Isosphaeraceae</taxon>
        <taxon>Paludisphaera</taxon>
    </lineage>
</organism>
<dbReference type="InterPro" id="IPR036188">
    <property type="entry name" value="FAD/NAD-bd_sf"/>
</dbReference>
<dbReference type="NCBIfam" id="NF005548">
    <property type="entry name" value="PRK07208.1-4"/>
    <property type="match status" value="1"/>
</dbReference>
<sequence>MGKESPYSPTSRAGVVPHRWTRVEQPDAEAVVAAYETVIAGGGPAGLTGAYELAKHGRSCVVLEADSRLVGGISRTDEYKGFRFDIGGHRFFSKSQEINDLWREILGDQFVTRSRLSRIYYDRKFFHYPLKPVDALRKLGPWRAARILLSYMRARIKPIQPEKSFEDWVVNRFGRTLFETFFKCYTEKVWGMSTSSISADWAAQRIKGLSLTKAVWSGLFGNAGKRRGEVIKTLIDEFQYPRLGPGQMWEAARDRIREFGGAVQLDRRVVKIEHDGSSVTAVVSRDQAGRIYRYTGKQFLSTLPVRDLIRSMDPPAPAEVIEAAESLKYRDFLSVVLIVDRPETFPDTWIYIHEPDVRVGRIQNFKNWSPDLVPDQSKTSLGLEYFCFEGDDLWTMSDADLIALGRREIDAIGLVSASDVVDGCVVRMPKAYPVYDDEYRQHLDVIRGWLSRLDNLELAGRNGMHKYNNQDHSMMTALLAARNILGLGQYDTWKVNTDAEYHEEAAADGAQAANVGRAVPQRLKSA</sequence>
<dbReference type="NCBIfam" id="NF005546">
    <property type="entry name" value="PRK07208.1-2"/>
    <property type="match status" value="1"/>
</dbReference>
<keyword evidence="2" id="KW-0413">Isomerase</keyword>
<dbReference type="NCBIfam" id="NF005545">
    <property type="entry name" value="PRK07208.1-1"/>
    <property type="match status" value="1"/>
</dbReference>
<dbReference type="GO" id="GO:0005829">
    <property type="term" value="C:cytosol"/>
    <property type="evidence" value="ECO:0007669"/>
    <property type="project" value="TreeGrafter"/>
</dbReference>
<dbReference type="OrthoDB" id="9767561at2"/>
<keyword evidence="3" id="KW-1185">Reference proteome</keyword>
<dbReference type="Pfam" id="PF01593">
    <property type="entry name" value="Amino_oxidase"/>
    <property type="match status" value="1"/>
</dbReference>
<reference evidence="3" key="1">
    <citation type="submission" date="2016-12" db="EMBL/GenBank/DDBJ databases">
        <title>Comparative genomics of four Isosphaeraceae planctomycetes: a common pool of plasmids and glycoside hydrolase genes.</title>
        <authorList>
            <person name="Ivanova A."/>
        </authorList>
    </citation>
    <scope>NUCLEOTIDE SEQUENCE [LARGE SCALE GENOMIC DNA]</scope>
    <source>
        <strain evidence="3">PX4</strain>
    </source>
</reference>
<dbReference type="KEGG" id="pbor:BSF38_01895"/>
<gene>
    <name evidence="2" type="primary">glf</name>
    <name evidence="2" type="ORF">BSF38_01895</name>
</gene>
<evidence type="ECO:0000259" key="1">
    <source>
        <dbReference type="Pfam" id="PF01593"/>
    </source>
</evidence>
<dbReference type="Gene3D" id="3.50.50.60">
    <property type="entry name" value="FAD/NAD(P)-binding domain"/>
    <property type="match status" value="1"/>
</dbReference>
<accession>A0A1U7CNC4</accession>
<dbReference type="RefSeq" id="WP_083712831.1">
    <property type="nucleotide sequence ID" value="NZ_CP019082.1"/>
</dbReference>